<keyword evidence="6" id="KW-0695">RNA-directed DNA polymerase</keyword>
<keyword evidence="4" id="KW-0255">Endonuclease</keyword>
<gene>
    <name evidence="8" type="ORF">G6F64_013081</name>
</gene>
<dbReference type="GO" id="GO:0004519">
    <property type="term" value="F:endonuclease activity"/>
    <property type="evidence" value="ECO:0007669"/>
    <property type="project" value="UniProtKB-KW"/>
</dbReference>
<dbReference type="InterPro" id="IPR043128">
    <property type="entry name" value="Rev_trsase/Diguanyl_cyclase"/>
</dbReference>
<keyword evidence="2" id="KW-0548">Nucleotidyltransferase</keyword>
<dbReference type="Pfam" id="PF17917">
    <property type="entry name" value="RT_RNaseH"/>
    <property type="match status" value="1"/>
</dbReference>
<protein>
    <recommendedName>
        <fullName evidence="7">Reverse transcriptase domain-containing protein</fullName>
    </recommendedName>
</protein>
<dbReference type="InterPro" id="IPR000477">
    <property type="entry name" value="RT_dom"/>
</dbReference>
<keyword evidence="5" id="KW-0378">Hydrolase</keyword>
<dbReference type="Pfam" id="PF00078">
    <property type="entry name" value="RVT_1"/>
    <property type="match status" value="1"/>
</dbReference>
<dbReference type="FunFam" id="3.10.20.370:FF:000001">
    <property type="entry name" value="Retrovirus-related Pol polyprotein from transposon 17.6-like protein"/>
    <property type="match status" value="1"/>
</dbReference>
<dbReference type="PANTHER" id="PTHR37984">
    <property type="entry name" value="PROTEIN CBG26694"/>
    <property type="match status" value="1"/>
</dbReference>
<dbReference type="Gene3D" id="3.10.20.370">
    <property type="match status" value="1"/>
</dbReference>
<reference evidence="8" key="1">
    <citation type="journal article" date="2020" name="Microb. Genom.">
        <title>Genetic diversity of clinical and environmental Mucorales isolates obtained from an investigation of mucormycosis cases among solid organ transplant recipients.</title>
        <authorList>
            <person name="Nguyen M.H."/>
            <person name="Kaul D."/>
            <person name="Muto C."/>
            <person name="Cheng S.J."/>
            <person name="Richter R.A."/>
            <person name="Bruno V.M."/>
            <person name="Liu G."/>
            <person name="Beyhan S."/>
            <person name="Sundermann A.J."/>
            <person name="Mounaud S."/>
            <person name="Pasculle A.W."/>
            <person name="Nierman W.C."/>
            <person name="Driscoll E."/>
            <person name="Cumbie R."/>
            <person name="Clancy C.J."/>
            <person name="Dupont C.L."/>
        </authorList>
    </citation>
    <scope>NUCLEOTIDE SEQUENCE</scope>
    <source>
        <strain evidence="8">GL11</strain>
    </source>
</reference>
<keyword evidence="3" id="KW-0540">Nuclease</keyword>
<dbReference type="Proteomes" id="UP000716291">
    <property type="component" value="Unassembled WGS sequence"/>
</dbReference>
<dbReference type="InterPro" id="IPR043502">
    <property type="entry name" value="DNA/RNA_pol_sf"/>
</dbReference>
<accession>A0A9P7BKT6</accession>
<evidence type="ECO:0000259" key="7">
    <source>
        <dbReference type="PROSITE" id="PS50878"/>
    </source>
</evidence>
<dbReference type="CDD" id="cd09274">
    <property type="entry name" value="RNase_HI_RT_Ty3"/>
    <property type="match status" value="1"/>
</dbReference>
<dbReference type="SUPFAM" id="SSF56672">
    <property type="entry name" value="DNA/RNA polymerases"/>
    <property type="match status" value="1"/>
</dbReference>
<dbReference type="OrthoDB" id="2204395at2759"/>
<dbReference type="GO" id="GO:0003964">
    <property type="term" value="F:RNA-directed DNA polymerase activity"/>
    <property type="evidence" value="ECO:0007669"/>
    <property type="project" value="UniProtKB-KW"/>
</dbReference>
<evidence type="ECO:0000313" key="9">
    <source>
        <dbReference type="Proteomes" id="UP000716291"/>
    </source>
</evidence>
<dbReference type="PANTHER" id="PTHR37984:SF5">
    <property type="entry name" value="PROTEIN NYNRIN-LIKE"/>
    <property type="match status" value="1"/>
</dbReference>
<dbReference type="PROSITE" id="PS50878">
    <property type="entry name" value="RT_POL"/>
    <property type="match status" value="1"/>
</dbReference>
<dbReference type="InterPro" id="IPR041373">
    <property type="entry name" value="RT_RNaseH"/>
</dbReference>
<dbReference type="InterPro" id="IPR050951">
    <property type="entry name" value="Retrovirus_Pol_polyprotein"/>
</dbReference>
<dbReference type="FunFam" id="3.30.70.270:FF:000020">
    <property type="entry name" value="Transposon Tf2-6 polyprotein-like Protein"/>
    <property type="match status" value="1"/>
</dbReference>
<evidence type="ECO:0000256" key="5">
    <source>
        <dbReference type="ARBA" id="ARBA00022801"/>
    </source>
</evidence>
<keyword evidence="9" id="KW-1185">Reference proteome</keyword>
<evidence type="ECO:0000256" key="2">
    <source>
        <dbReference type="ARBA" id="ARBA00022695"/>
    </source>
</evidence>
<name>A0A9P7BKT6_RHIOR</name>
<keyword evidence="1" id="KW-0808">Transferase</keyword>
<evidence type="ECO:0000256" key="4">
    <source>
        <dbReference type="ARBA" id="ARBA00022759"/>
    </source>
</evidence>
<dbReference type="AlphaFoldDB" id="A0A9P7BKT6"/>
<evidence type="ECO:0000313" key="8">
    <source>
        <dbReference type="EMBL" id="KAG1297273.1"/>
    </source>
</evidence>
<organism evidence="8 9">
    <name type="scientific">Rhizopus oryzae</name>
    <name type="common">Mucormycosis agent</name>
    <name type="synonym">Rhizopus arrhizus var. delemar</name>
    <dbReference type="NCBI Taxonomy" id="64495"/>
    <lineage>
        <taxon>Eukaryota</taxon>
        <taxon>Fungi</taxon>
        <taxon>Fungi incertae sedis</taxon>
        <taxon>Mucoromycota</taxon>
        <taxon>Mucoromycotina</taxon>
        <taxon>Mucoromycetes</taxon>
        <taxon>Mucorales</taxon>
        <taxon>Mucorineae</taxon>
        <taxon>Rhizopodaceae</taxon>
        <taxon>Rhizopus</taxon>
    </lineage>
</organism>
<evidence type="ECO:0000256" key="6">
    <source>
        <dbReference type="ARBA" id="ARBA00022918"/>
    </source>
</evidence>
<feature type="domain" description="Reverse transcriptase" evidence="7">
    <location>
        <begin position="1"/>
        <end position="65"/>
    </location>
</feature>
<dbReference type="EMBL" id="JAANQT010004764">
    <property type="protein sequence ID" value="KAG1297273.1"/>
    <property type="molecule type" value="Genomic_DNA"/>
</dbReference>
<comment type="caution">
    <text evidence="8">The sequence shown here is derived from an EMBL/GenBank/DDBJ whole genome shotgun (WGS) entry which is preliminary data.</text>
</comment>
<dbReference type="FunFam" id="3.30.70.270:FF:000003">
    <property type="entry name" value="Transposon Ty3-G Gag-Pol polyprotein"/>
    <property type="match status" value="1"/>
</dbReference>
<evidence type="ECO:0000256" key="1">
    <source>
        <dbReference type="ARBA" id="ARBA00022679"/>
    </source>
</evidence>
<sequence length="324" mass="36708">MHTVLKGLPRCMVYLDDAILHSRTEEEHLEDLHRVLERLQSCNLKISLNKCQFFQPEVKFLGFLVSGAGIRSNPERTKVIKTWPTPTGTKALMQFLGFCDFYHKFIRDLSLTAKPLYNLLKKDVPFDWSPAAQEAFEKLKTQIMEMPTLAYPKPNQPYDLHCDASNVGLGAALVQGGRPIAFASRTLAPAEENYHTTEKECLAVRWALDHFHPLVHGAKLTVHTDHAALKSILSTKAPNGRIARWIMELQSYQFDIVHKKGILNTDADALSRLEQQDSQDPAVFGPQELKAIQLADPEIKLLLKRGMVKPFAWKNDSMDPKEMP</sequence>
<dbReference type="GO" id="GO:0016787">
    <property type="term" value="F:hydrolase activity"/>
    <property type="evidence" value="ECO:0007669"/>
    <property type="project" value="UniProtKB-KW"/>
</dbReference>
<dbReference type="Gene3D" id="3.30.70.270">
    <property type="match status" value="2"/>
</dbReference>
<proteinExistence type="predicted"/>
<evidence type="ECO:0000256" key="3">
    <source>
        <dbReference type="ARBA" id="ARBA00022722"/>
    </source>
</evidence>